<organism evidence="1 2">
    <name type="scientific">Aquincola tertiaricarbonis</name>
    <dbReference type="NCBI Taxonomy" id="391953"/>
    <lineage>
        <taxon>Bacteria</taxon>
        <taxon>Pseudomonadati</taxon>
        <taxon>Pseudomonadota</taxon>
        <taxon>Betaproteobacteria</taxon>
        <taxon>Burkholderiales</taxon>
        <taxon>Sphaerotilaceae</taxon>
        <taxon>Aquincola</taxon>
    </lineage>
</organism>
<dbReference type="Pfam" id="PF24175">
    <property type="entry name" value="SU10_adaptor"/>
    <property type="match status" value="1"/>
</dbReference>
<evidence type="ECO:0000313" key="2">
    <source>
        <dbReference type="Proteomes" id="UP001056201"/>
    </source>
</evidence>
<name>A0ABY4S680_AQUTE</name>
<gene>
    <name evidence="1" type="ORF">MW290_25495</name>
</gene>
<evidence type="ECO:0008006" key="3">
    <source>
        <dbReference type="Google" id="ProtNLM"/>
    </source>
</evidence>
<keyword evidence="2" id="KW-1185">Reference proteome</keyword>
<evidence type="ECO:0000313" key="1">
    <source>
        <dbReference type="EMBL" id="URI08926.1"/>
    </source>
</evidence>
<protein>
    <recommendedName>
        <fullName evidence="3">Phage tail protein</fullName>
    </recommendedName>
</protein>
<proteinExistence type="predicted"/>
<dbReference type="InterPro" id="IPR056209">
    <property type="entry name" value="SU10_adaptor"/>
</dbReference>
<sequence length="207" mass="21572">MAMVKWNVFAPLVAPYAAGAPGFTIDAAVRQAAIDFCTRALVLQRTLAPVLTVANQAGYVLPLVDEVMAKLLHCRIGSEVAGLLTLPQLDALQPAAGAPRAAYVIEGATTLYLHPVPTTSGTPVVARVAVCPSQAASTVDAALFERYAAGIAAGAIDILCRTPGRAYSNADAAMDARGRFETAINKARTAAFYAYARSSPRAAASYF</sequence>
<reference evidence="1" key="1">
    <citation type="submission" date="2022-05" db="EMBL/GenBank/DDBJ databases">
        <title>An RpoN-dependent PEP-CTERM gene is involved in floc formation of an Aquincola tertiaricarbonis strain.</title>
        <authorList>
            <person name="Qiu D."/>
            <person name="Xia M."/>
        </authorList>
    </citation>
    <scope>NUCLEOTIDE SEQUENCE</scope>
    <source>
        <strain evidence="1">RN12</strain>
    </source>
</reference>
<dbReference type="RefSeq" id="WP_250197144.1">
    <property type="nucleotide sequence ID" value="NZ_CP097636.1"/>
</dbReference>
<dbReference type="Proteomes" id="UP001056201">
    <property type="component" value="Chromosome 2"/>
</dbReference>
<dbReference type="EMBL" id="CP097636">
    <property type="protein sequence ID" value="URI08926.1"/>
    <property type="molecule type" value="Genomic_DNA"/>
</dbReference>
<accession>A0ABY4S680</accession>